<protein>
    <recommendedName>
        <fullName evidence="4">Transcriptional regulator LacI/GalR-like sensor domain-containing protein</fullName>
    </recommendedName>
</protein>
<dbReference type="GO" id="GO:0003700">
    <property type="term" value="F:DNA-binding transcription factor activity"/>
    <property type="evidence" value="ECO:0007669"/>
    <property type="project" value="TreeGrafter"/>
</dbReference>
<name>A0A193C1M6_AMYOR</name>
<dbReference type="RefSeq" id="WP_052675077.1">
    <property type="nucleotide sequence ID" value="NZ_CP016174.1"/>
</dbReference>
<evidence type="ECO:0000259" key="4">
    <source>
        <dbReference type="Pfam" id="PF13377"/>
    </source>
</evidence>
<dbReference type="Pfam" id="PF13377">
    <property type="entry name" value="Peripla_BP_3"/>
    <property type="match status" value="1"/>
</dbReference>
<evidence type="ECO:0000256" key="3">
    <source>
        <dbReference type="ARBA" id="ARBA00023163"/>
    </source>
</evidence>
<evidence type="ECO:0000313" key="5">
    <source>
        <dbReference type="EMBL" id="ANN18324.1"/>
    </source>
</evidence>
<feature type="domain" description="Transcriptional regulator LacI/GalR-like sensor" evidence="4">
    <location>
        <begin position="146"/>
        <end position="299"/>
    </location>
</feature>
<dbReference type="Proteomes" id="UP000093695">
    <property type="component" value="Chromosome"/>
</dbReference>
<dbReference type="SUPFAM" id="SSF53822">
    <property type="entry name" value="Periplasmic binding protein-like I"/>
    <property type="match status" value="1"/>
</dbReference>
<evidence type="ECO:0000313" key="6">
    <source>
        <dbReference type="Proteomes" id="UP000093695"/>
    </source>
</evidence>
<dbReference type="InterPro" id="IPR028082">
    <property type="entry name" value="Peripla_BP_I"/>
</dbReference>
<dbReference type="eggNOG" id="COG1609">
    <property type="taxonomic scope" value="Bacteria"/>
</dbReference>
<keyword evidence="6" id="KW-1185">Reference proteome</keyword>
<dbReference type="InterPro" id="IPR046335">
    <property type="entry name" value="LacI/GalR-like_sensor"/>
</dbReference>
<keyword evidence="2" id="KW-0238">DNA-binding</keyword>
<proteinExistence type="predicted"/>
<dbReference type="KEGG" id="aori:SD37_23595"/>
<keyword evidence="1" id="KW-0805">Transcription regulation</keyword>
<evidence type="ECO:0000256" key="1">
    <source>
        <dbReference type="ARBA" id="ARBA00023015"/>
    </source>
</evidence>
<evidence type="ECO:0000256" key="2">
    <source>
        <dbReference type="ARBA" id="ARBA00023125"/>
    </source>
</evidence>
<dbReference type="PANTHER" id="PTHR30146">
    <property type="entry name" value="LACI-RELATED TRANSCRIPTIONAL REPRESSOR"/>
    <property type="match status" value="1"/>
</dbReference>
<dbReference type="Gene3D" id="3.40.50.2300">
    <property type="match status" value="2"/>
</dbReference>
<dbReference type="AlphaFoldDB" id="A0A193C1M6"/>
<organism evidence="5 6">
    <name type="scientific">Amycolatopsis orientalis</name>
    <name type="common">Nocardia orientalis</name>
    <dbReference type="NCBI Taxonomy" id="31958"/>
    <lineage>
        <taxon>Bacteria</taxon>
        <taxon>Bacillati</taxon>
        <taxon>Actinomycetota</taxon>
        <taxon>Actinomycetes</taxon>
        <taxon>Pseudonocardiales</taxon>
        <taxon>Pseudonocardiaceae</taxon>
        <taxon>Amycolatopsis</taxon>
    </lineage>
</organism>
<sequence length="303" mass="32501">MRRDLGWPMPADDVIPGDGGAQATASGVIGVLVADLTDPFSARIIDGVQHQMFLADHLALVCSTGDDPLREIAQLDRLRRLRARGVILIGGTVRGLRHRLELSKLLKDFLRRGADVVLCGRPPLPGLHQASTITFDNVGGTIRLIEFLIGLGHRRIGYLTGPPRDPATRERLRGFRAATREHDPRLVVEGAFTWDSGWRASQELLRHNDVTAIVAANDLMARGALAAARALGKAVPGQLSVAGFGDAGFCRDTRPPLTTVRLPLQEAGAEAGRLACGIGAPPRTGVLRLGSELVVRRTTGVRS</sequence>
<dbReference type="CDD" id="cd06267">
    <property type="entry name" value="PBP1_LacI_sugar_binding-like"/>
    <property type="match status" value="1"/>
</dbReference>
<accession>A0A193C1M6</accession>
<gene>
    <name evidence="5" type="ORF">SD37_23595</name>
</gene>
<dbReference type="GO" id="GO:0000976">
    <property type="term" value="F:transcription cis-regulatory region binding"/>
    <property type="evidence" value="ECO:0007669"/>
    <property type="project" value="TreeGrafter"/>
</dbReference>
<reference evidence="5 6" key="1">
    <citation type="journal article" date="2015" name="Genome Announc.">
        <title>Draft Genome Sequence of Norvancomycin-Producing Strain Amycolatopsis orientalis CPCC200066.</title>
        <authorList>
            <person name="Lei X."/>
            <person name="Yuan F."/>
            <person name="Shi Y."/>
            <person name="Li X."/>
            <person name="Wang L."/>
            <person name="Hong B."/>
        </authorList>
    </citation>
    <scope>NUCLEOTIDE SEQUENCE [LARGE SCALE GENOMIC DNA]</scope>
    <source>
        <strain evidence="5 6">B-37</strain>
    </source>
</reference>
<dbReference type="PANTHER" id="PTHR30146:SF153">
    <property type="entry name" value="LACTOSE OPERON REPRESSOR"/>
    <property type="match status" value="1"/>
</dbReference>
<keyword evidence="3" id="KW-0804">Transcription</keyword>
<dbReference type="STRING" id="31958.SD37_23595"/>
<dbReference type="EMBL" id="CP016174">
    <property type="protein sequence ID" value="ANN18324.1"/>
    <property type="molecule type" value="Genomic_DNA"/>
</dbReference>